<dbReference type="Proteomes" id="UP001200544">
    <property type="component" value="Unassembled WGS sequence"/>
</dbReference>
<proteinExistence type="predicted"/>
<comment type="caution">
    <text evidence="1">The sequence shown here is derived from an EMBL/GenBank/DDBJ whole genome shotgun (WGS) entry which is preliminary data.</text>
</comment>
<dbReference type="Proteomes" id="UP000436858">
    <property type="component" value="Unassembled WGS sequence"/>
</dbReference>
<dbReference type="EMBL" id="JAHYQA010000009">
    <property type="protein sequence ID" value="MCE9238583.1"/>
    <property type="molecule type" value="Genomic_DNA"/>
</dbReference>
<dbReference type="RefSeq" id="WP_011108442.1">
    <property type="nucleotide sequence ID" value="NZ_CAXKYD010000023.1"/>
</dbReference>
<dbReference type="EMBL" id="WCRY01000026">
    <property type="protein sequence ID" value="KAB4476084.1"/>
    <property type="molecule type" value="Genomic_DNA"/>
</dbReference>
<accession>A0A0P0FAG8</accession>
<dbReference type="GeneID" id="60923845"/>
<reference evidence="2" key="2">
    <citation type="submission" date="2021-07" db="EMBL/GenBank/DDBJ databases">
        <title>Comparative genomics of Bacteroides fragilis group isolates reveals species-dependent resistance mechanisms and validates clinical tools for resistance prediction.</title>
        <authorList>
            <person name="Wallace M.J."/>
            <person name="Jean S."/>
            <person name="Wallace M.A."/>
            <person name="Carey-Ann B.D."/>
            <person name="Dantas G."/>
        </authorList>
    </citation>
    <scope>NUCLEOTIDE SEQUENCE</scope>
    <source>
        <strain evidence="2">BJH_160</strain>
    </source>
</reference>
<dbReference type="AlphaFoldDB" id="A0A0P0FAG8"/>
<gene>
    <name evidence="1" type="ORF">GAN91_21845</name>
    <name evidence="2" type="ORF">K0H07_15650</name>
</gene>
<evidence type="ECO:0000313" key="2">
    <source>
        <dbReference type="EMBL" id="MCE9238583.1"/>
    </source>
</evidence>
<evidence type="ECO:0000313" key="1">
    <source>
        <dbReference type="EMBL" id="KAB4476084.1"/>
    </source>
</evidence>
<reference evidence="1 3" key="1">
    <citation type="journal article" date="2019" name="Nat. Med.">
        <title>A library of human gut bacterial isolates paired with longitudinal multiomics data enables mechanistic microbiome research.</title>
        <authorList>
            <person name="Poyet M."/>
            <person name="Groussin M."/>
            <person name="Gibbons S.M."/>
            <person name="Avila-Pacheco J."/>
            <person name="Jiang X."/>
            <person name="Kearney S.M."/>
            <person name="Perrotta A.R."/>
            <person name="Berdy B."/>
            <person name="Zhao S."/>
            <person name="Lieberman T.D."/>
            <person name="Swanson P.K."/>
            <person name="Smith M."/>
            <person name="Roesemann S."/>
            <person name="Alexander J.E."/>
            <person name="Rich S.A."/>
            <person name="Livny J."/>
            <person name="Vlamakis H."/>
            <person name="Clish C."/>
            <person name="Bullock K."/>
            <person name="Deik A."/>
            <person name="Scott J."/>
            <person name="Pierce K.A."/>
            <person name="Xavier R.J."/>
            <person name="Alm E.J."/>
        </authorList>
    </citation>
    <scope>NUCLEOTIDE SEQUENCE [LARGE SCALE GENOMIC DNA]</scope>
    <source>
        <strain evidence="1 3">BIOML-A162</strain>
    </source>
</reference>
<sequence length="241" mass="27275">MITRLRLWVIVFLLGGVLPSLIAQTFTEQKNTYPLSADGSKYVVNGFIPFSPMNDESIYANALLWTIKNVCSAQRDGITEVSIPAKSFSCNLVLTSQADAKQKNTYYCTAQFQVKDGKLVYYLSNIQIESSVVIMKKVTPMEKLQPEKKPSHQETMDDFVQIESQMLNKLFDFVSTNQLSPITHWNEINIGKPVKGMTEDECLLAFGKPQTISESNGEVQWMYSSSFYLFFKNGCVETIIK</sequence>
<dbReference type="KEGG" id="btho:Btheta7330_00410"/>
<name>A0A0P0FAG8_BACT4</name>
<organism evidence="1 3">
    <name type="scientific">Bacteroides thetaiotaomicron</name>
    <dbReference type="NCBI Taxonomy" id="818"/>
    <lineage>
        <taxon>Bacteria</taxon>
        <taxon>Pseudomonadati</taxon>
        <taxon>Bacteroidota</taxon>
        <taxon>Bacteroidia</taxon>
        <taxon>Bacteroidales</taxon>
        <taxon>Bacteroidaceae</taxon>
        <taxon>Bacteroides</taxon>
    </lineage>
</organism>
<protein>
    <recommendedName>
        <fullName evidence="4">DUF4468 domain-containing protein</fullName>
    </recommendedName>
</protein>
<evidence type="ECO:0008006" key="4">
    <source>
        <dbReference type="Google" id="ProtNLM"/>
    </source>
</evidence>
<evidence type="ECO:0000313" key="3">
    <source>
        <dbReference type="Proteomes" id="UP000436858"/>
    </source>
</evidence>